<feature type="binding site" evidence="16">
    <location>
        <begin position="397"/>
        <end position="402"/>
    </location>
    <ligand>
        <name>substrate</name>
    </ligand>
</feature>
<evidence type="ECO:0000256" key="6">
    <source>
        <dbReference type="ARBA" id="ARBA00022490"/>
    </source>
</evidence>
<evidence type="ECO:0000256" key="3">
    <source>
        <dbReference type="ARBA" id="ARBA00008061"/>
    </source>
</evidence>
<protein>
    <recommendedName>
        <fullName evidence="5 13">Malto-oligosyltrehalose trehalohydrolase</fullName>
        <shortName evidence="14">MTHase</shortName>
        <ecNumber evidence="4 13">3.2.1.141</ecNumber>
    </recommendedName>
    <alternativeName>
        <fullName evidence="11 14">4-alpha-D-((1-&gt;4)-alpha-D-glucano)trehalose trehalohydrolase</fullName>
    </alternativeName>
    <alternativeName>
        <fullName evidence="10 14">Maltooligosyl trehalose trehalohydrolase</fullName>
    </alternativeName>
</protein>
<dbReference type="GO" id="GO:0005992">
    <property type="term" value="P:trehalose biosynthetic process"/>
    <property type="evidence" value="ECO:0007669"/>
    <property type="project" value="UniProtKB-UniRule"/>
</dbReference>
<evidence type="ECO:0000256" key="14">
    <source>
        <dbReference type="PIRNR" id="PIRNR006337"/>
    </source>
</evidence>
<dbReference type="Proteomes" id="UP000078532">
    <property type="component" value="Unassembled WGS sequence"/>
</dbReference>
<keyword evidence="9 14" id="KW-0326">Glycosidase</keyword>
<evidence type="ECO:0000256" key="4">
    <source>
        <dbReference type="ARBA" id="ARBA00012268"/>
    </source>
</evidence>
<comment type="catalytic activity">
    <reaction evidence="12 14">
        <text>hydrolysis of (1-&gt;4)-alpha-D-glucosidic linkage in 4-alpha-D-[(1-&gt;4)-alpha-D-glucanosyl]n trehalose to yield trehalose and (1-&gt;4)-alpha-D-glucan.</text>
        <dbReference type="EC" id="3.2.1.141"/>
    </reaction>
</comment>
<dbReference type="Gene3D" id="2.60.40.10">
    <property type="entry name" value="Immunoglobulins"/>
    <property type="match status" value="1"/>
</dbReference>
<evidence type="ECO:0000256" key="11">
    <source>
        <dbReference type="ARBA" id="ARBA00033284"/>
    </source>
</evidence>
<dbReference type="InterPro" id="IPR014756">
    <property type="entry name" value="Ig_E-set"/>
</dbReference>
<evidence type="ECO:0000256" key="16">
    <source>
        <dbReference type="PIRSR" id="PIRSR006337-2"/>
    </source>
</evidence>
<dbReference type="CDD" id="cd11325">
    <property type="entry name" value="AmyAc_GTHase"/>
    <property type="match status" value="1"/>
</dbReference>
<dbReference type="Pfam" id="PF00128">
    <property type="entry name" value="Alpha-amylase"/>
    <property type="match status" value="1"/>
</dbReference>
<feature type="active site" description="Nucleophile" evidence="15">
    <location>
        <position position="267"/>
    </location>
</feature>
<feature type="active site" description="Proton donor" evidence="15">
    <location>
        <position position="304"/>
    </location>
</feature>
<keyword evidence="8" id="KW-0119">Carbohydrate metabolism</keyword>
<dbReference type="EC" id="3.2.1.141" evidence="4 13"/>
<evidence type="ECO:0000313" key="19">
    <source>
        <dbReference type="EMBL" id="OAT80786.1"/>
    </source>
</evidence>
<feature type="binding site" evidence="16">
    <location>
        <begin position="329"/>
        <end position="333"/>
    </location>
    <ligand>
        <name>substrate</name>
    </ligand>
</feature>
<comment type="similarity">
    <text evidence="3 14">Belongs to the glycosyl hydrolase 13 family.</text>
</comment>
<evidence type="ECO:0000256" key="8">
    <source>
        <dbReference type="ARBA" id="ARBA00023277"/>
    </source>
</evidence>
<dbReference type="AlphaFoldDB" id="A0A1B7LCX8"/>
<reference evidence="19 20" key="1">
    <citation type="submission" date="2016-04" db="EMBL/GenBank/DDBJ databases">
        <authorList>
            <person name="Evans L.H."/>
            <person name="Alamgir A."/>
            <person name="Owens N."/>
            <person name="Weber N.D."/>
            <person name="Virtaneva K."/>
            <person name="Barbian K."/>
            <person name="Babar A."/>
            <person name="Rosenke K."/>
        </authorList>
    </citation>
    <scope>NUCLEOTIDE SEQUENCE [LARGE SCALE GENOMIC DNA]</scope>
    <source>
        <strain evidence="19 20">LMa1</strain>
    </source>
</reference>
<dbReference type="PIRSF" id="PIRSF006337">
    <property type="entry name" value="Trehalose_TreZ"/>
    <property type="match status" value="1"/>
</dbReference>
<dbReference type="InterPro" id="IPR044901">
    <property type="entry name" value="Trehalose_TreZ_E-set_sf"/>
</dbReference>
<dbReference type="GO" id="GO:0005737">
    <property type="term" value="C:cytoplasm"/>
    <property type="evidence" value="ECO:0007669"/>
    <property type="project" value="UniProtKB-SubCell"/>
</dbReference>
<evidence type="ECO:0000256" key="1">
    <source>
        <dbReference type="ARBA" id="ARBA00004496"/>
    </source>
</evidence>
<keyword evidence="7 14" id="KW-0378">Hydrolase</keyword>
<dbReference type="SUPFAM" id="SSF81296">
    <property type="entry name" value="E set domains"/>
    <property type="match status" value="1"/>
</dbReference>
<keyword evidence="20" id="KW-1185">Reference proteome</keyword>
<evidence type="ECO:0000256" key="2">
    <source>
        <dbReference type="ARBA" id="ARBA00005199"/>
    </source>
</evidence>
<dbReference type="GO" id="GO:0033942">
    <property type="term" value="F:4-alpha-D-(1-&gt;4)-alpha-D-glucanotrehalose trehalohydrolase activity"/>
    <property type="evidence" value="ECO:0007669"/>
    <property type="project" value="UniProtKB-EC"/>
</dbReference>
<dbReference type="InterPro" id="IPR012768">
    <property type="entry name" value="Trehalose_TreZ"/>
</dbReference>
<organism evidence="19 20">
    <name type="scientific">Desulfotomaculum copahuensis</name>
    <dbReference type="NCBI Taxonomy" id="1838280"/>
    <lineage>
        <taxon>Bacteria</taxon>
        <taxon>Bacillati</taxon>
        <taxon>Bacillota</taxon>
        <taxon>Clostridia</taxon>
        <taxon>Eubacteriales</taxon>
        <taxon>Desulfotomaculaceae</taxon>
        <taxon>Desulfotomaculum</taxon>
    </lineage>
</organism>
<dbReference type="STRING" id="1838280.A6M21_12625"/>
<feature type="domain" description="Glycosyl hydrolase family 13 catalytic" evidence="18">
    <location>
        <begin position="121"/>
        <end position="465"/>
    </location>
</feature>
<dbReference type="SUPFAM" id="SSF51445">
    <property type="entry name" value="(Trans)glycosidases"/>
    <property type="match status" value="1"/>
</dbReference>
<dbReference type="NCBIfam" id="TIGR02402">
    <property type="entry name" value="trehalose_TreZ"/>
    <property type="match status" value="1"/>
</dbReference>
<evidence type="ECO:0000256" key="17">
    <source>
        <dbReference type="PIRSR" id="PIRSR006337-3"/>
    </source>
</evidence>
<evidence type="ECO:0000259" key="18">
    <source>
        <dbReference type="SMART" id="SM00642"/>
    </source>
</evidence>
<dbReference type="InterPro" id="IPR006047">
    <property type="entry name" value="GH13_cat_dom"/>
</dbReference>
<dbReference type="Gene3D" id="1.10.10.760">
    <property type="entry name" value="E-set domains of sugar-utilizing enzymes"/>
    <property type="match status" value="1"/>
</dbReference>
<dbReference type="Gene3D" id="3.20.20.80">
    <property type="entry name" value="Glycosidases"/>
    <property type="match status" value="1"/>
</dbReference>
<dbReference type="EMBL" id="LYVF01000173">
    <property type="protein sequence ID" value="OAT80786.1"/>
    <property type="molecule type" value="Genomic_DNA"/>
</dbReference>
<dbReference type="SMART" id="SM00642">
    <property type="entry name" value="Aamy"/>
    <property type="match status" value="1"/>
</dbReference>
<evidence type="ECO:0000313" key="20">
    <source>
        <dbReference type="Proteomes" id="UP000078532"/>
    </source>
</evidence>
<feature type="site" description="Transition state stabilizer" evidence="17">
    <location>
        <position position="398"/>
    </location>
</feature>
<evidence type="ECO:0000256" key="15">
    <source>
        <dbReference type="PIRSR" id="PIRSR006337-1"/>
    </source>
</evidence>
<dbReference type="InterPro" id="IPR013783">
    <property type="entry name" value="Ig-like_fold"/>
</dbReference>
<dbReference type="PANTHER" id="PTHR43651">
    <property type="entry name" value="1,4-ALPHA-GLUCAN-BRANCHING ENZYME"/>
    <property type="match status" value="1"/>
</dbReference>
<sequence>MDANPATGECPGAVYLGDGRCRFLVWAPLAGQVNVRIVSPRERILNLKRQKRGYHRGVFEDIEPGSLYFYLLDKEKERPDPASRHQPEGVHGPSRVVDTGAYAWTDQCWPGPSRRDLALYELHVGTFTPEGTFDAVTAQLDELKALGINTLEIMPVAQFPGSRNWGYDGVYPYAVQHSYGGPEGLQRLVNACHGKGLAVILDVVYNHLGPEGNYLADFGPYFTNRYTGPWGAAVNFDGPGSDEVRRFFIQNALYWLTGFHLDGFRVDAVHAIKDFSARPFLEELNSAVHRRGERLGKRVYMLAESDLNDPRVILPPVMGGYGFDAQWTDDFHHALHTLLTGERDGYYHDFGGLRHLARAFGRGYVYTGQYSEYRQRRHGRSPRICPARQFVVFAQNHDQVGNRACGERLAALTSFDGLKLAACTVILSPFVPLIFMGEEYGETAPFQYFTSHPDPRLAAAVSKGRRQEFAAFGWEGAVPDPQDENTFLRSRLNYGLRSRHPNRVLYALYRQLLQLRRELPALADPDRENMEVLGLEPENVLFIRRWSGADQACLVLSFNRTGTAVTLPVPAGRWRKLLDTADERWLGKGSTTPTEFSSPGKMEVILEPETCVLFQKLKED</sequence>
<evidence type="ECO:0000256" key="12">
    <source>
        <dbReference type="ARBA" id="ARBA00034013"/>
    </source>
</evidence>
<comment type="pathway">
    <text evidence="2 14">Glycan biosynthesis; trehalose biosynthesis.</text>
</comment>
<dbReference type="OrthoDB" id="9800174at2"/>
<comment type="caution">
    <text evidence="19">The sequence shown here is derived from an EMBL/GenBank/DDBJ whole genome shotgun (WGS) entry which is preliminary data.</text>
</comment>
<feature type="binding site" evidence="16">
    <location>
        <begin position="265"/>
        <end position="270"/>
    </location>
    <ligand>
        <name>substrate</name>
    </ligand>
</feature>
<dbReference type="InterPro" id="IPR017853">
    <property type="entry name" value="GH"/>
</dbReference>
<evidence type="ECO:0000256" key="9">
    <source>
        <dbReference type="ARBA" id="ARBA00023295"/>
    </source>
</evidence>
<dbReference type="UniPathway" id="UPA00299"/>
<evidence type="ECO:0000256" key="7">
    <source>
        <dbReference type="ARBA" id="ARBA00022801"/>
    </source>
</evidence>
<evidence type="ECO:0000256" key="10">
    <source>
        <dbReference type="ARBA" id="ARBA00032057"/>
    </source>
</evidence>
<accession>A0A1B7LCX8</accession>
<name>A0A1B7LCX8_9FIRM</name>
<dbReference type="CDD" id="cd02853">
    <property type="entry name" value="E_set_MTHase_like_N"/>
    <property type="match status" value="1"/>
</dbReference>
<dbReference type="PANTHER" id="PTHR43651:SF11">
    <property type="entry name" value="MALTO-OLIGOSYLTREHALOSE TREHALOHYDROLASE"/>
    <property type="match status" value="1"/>
</dbReference>
<keyword evidence="6" id="KW-0963">Cytoplasm</keyword>
<proteinExistence type="inferred from homology"/>
<evidence type="ECO:0000256" key="13">
    <source>
        <dbReference type="NCBIfam" id="TIGR02402"/>
    </source>
</evidence>
<comment type="subcellular location">
    <subcellularLocation>
        <location evidence="1 15">Cytoplasm</location>
    </subcellularLocation>
</comment>
<evidence type="ECO:0000256" key="5">
    <source>
        <dbReference type="ARBA" id="ARBA00015938"/>
    </source>
</evidence>
<gene>
    <name evidence="19" type="ORF">A6M21_12625</name>
</gene>